<dbReference type="RefSeq" id="WP_119087001.1">
    <property type="nucleotide sequence ID" value="NZ_QXIV01000009.1"/>
</dbReference>
<proteinExistence type="predicted"/>
<feature type="transmembrane region" description="Helical" evidence="1">
    <location>
        <begin position="144"/>
        <end position="164"/>
    </location>
</feature>
<dbReference type="EMBL" id="QXIW01000028">
    <property type="protein sequence ID" value="RIE12798.1"/>
    <property type="molecule type" value="Genomic_DNA"/>
</dbReference>
<accession>A0A398DKW3</accession>
<feature type="transmembrane region" description="Helical" evidence="1">
    <location>
        <begin position="79"/>
        <end position="98"/>
    </location>
</feature>
<keyword evidence="1" id="KW-0472">Membrane</keyword>
<keyword evidence="1" id="KW-1133">Transmembrane helix</keyword>
<protein>
    <submittedName>
        <fullName evidence="2">Uncharacterized protein</fullName>
    </submittedName>
</protein>
<organism evidence="2 3">
    <name type="scientific">Candidatus Cryosericum hinesii</name>
    <dbReference type="NCBI Taxonomy" id="2290915"/>
    <lineage>
        <taxon>Bacteria</taxon>
        <taxon>Pseudomonadati</taxon>
        <taxon>Caldisericota/Cryosericota group</taxon>
        <taxon>Candidatus Cryosericota</taxon>
        <taxon>Candidatus Cryosericia</taxon>
        <taxon>Candidatus Cryosericales</taxon>
        <taxon>Candidatus Cryosericaceae</taxon>
        <taxon>Candidatus Cryosericum</taxon>
    </lineage>
</organism>
<keyword evidence="1" id="KW-0812">Transmembrane</keyword>
<evidence type="ECO:0000313" key="2">
    <source>
        <dbReference type="EMBL" id="RIE12798.1"/>
    </source>
</evidence>
<feature type="transmembrane region" description="Helical" evidence="1">
    <location>
        <begin position="110"/>
        <end position="132"/>
    </location>
</feature>
<evidence type="ECO:0000256" key="1">
    <source>
        <dbReference type="SAM" id="Phobius"/>
    </source>
</evidence>
<dbReference type="AlphaFoldDB" id="A0A398DKW3"/>
<reference evidence="2 3" key="1">
    <citation type="submission" date="2018-09" db="EMBL/GenBank/DDBJ databases">
        <title>Discovery and Ecogenomic Context for Candidatus Cryosericales, a Global Caldiserica Order Active in Thawing Permafrost.</title>
        <authorList>
            <person name="Martinez M.A."/>
            <person name="Woodcroft B.J."/>
            <person name="Ignacio Espinoza J.C."/>
            <person name="Zayed A."/>
            <person name="Singleton C.M."/>
            <person name="Boyd J."/>
            <person name="Li Y.-F."/>
            <person name="Purvine S."/>
            <person name="Maughan H."/>
            <person name="Hodgkins S.B."/>
            <person name="Anderson D."/>
            <person name="Sederholm M."/>
            <person name="Temperton B."/>
            <person name="Saleska S.R."/>
            <person name="Tyson G.W."/>
            <person name="Rich V.I."/>
        </authorList>
    </citation>
    <scope>NUCLEOTIDE SEQUENCE [LARGE SCALE GENOMIC DNA]</scope>
    <source>
        <strain evidence="2 3">SMC3</strain>
    </source>
</reference>
<dbReference type="Proteomes" id="UP000266042">
    <property type="component" value="Unassembled WGS sequence"/>
</dbReference>
<feature type="transmembrane region" description="Helical" evidence="1">
    <location>
        <begin position="176"/>
        <end position="196"/>
    </location>
</feature>
<gene>
    <name evidence="2" type="ORF">SMC3_05930</name>
</gene>
<evidence type="ECO:0000313" key="3">
    <source>
        <dbReference type="Proteomes" id="UP000266042"/>
    </source>
</evidence>
<feature type="transmembrane region" description="Helical" evidence="1">
    <location>
        <begin position="42"/>
        <end position="67"/>
    </location>
</feature>
<feature type="transmembrane region" description="Helical" evidence="1">
    <location>
        <begin position="12"/>
        <end position="30"/>
    </location>
</feature>
<feature type="transmembrane region" description="Helical" evidence="1">
    <location>
        <begin position="202"/>
        <end position="224"/>
    </location>
</feature>
<sequence length="238" mass="26995">MPEAVRQGIEIWFDIGYLVMVWTVVVLMFLRRGRVASRNRRVATRVLWSFVLLGLGDAGHVGFRVFAYLNGGLAKHATLVGIGTFATAVTVTFFYMVMLDAWHIRFRKTFDWFAWTLVAMGVVRLGLMLPAVNQWTAVVSPMPWSIIRNMPLMIQGLGLVYLLFRDSAHAKDRTFNLIAWMIVISFACYIPVILFAPTHELVGMLMIPKTCAYLAVEFIAYNALFRGKPQTKGKNKKV</sequence>
<comment type="caution">
    <text evidence="2">The sequence shown here is derived from an EMBL/GenBank/DDBJ whole genome shotgun (WGS) entry which is preliminary data.</text>
</comment>
<name>A0A398DKW3_9BACT</name>